<keyword evidence="3" id="KW-1185">Reference proteome</keyword>
<dbReference type="RefSeq" id="WP_190920538.1">
    <property type="nucleotide sequence ID" value="NZ_JACXIZ010000037.1"/>
</dbReference>
<dbReference type="Pfam" id="PF04305">
    <property type="entry name" value="DUF455"/>
    <property type="match status" value="1"/>
</dbReference>
<dbReference type="AlphaFoldDB" id="A0A927BXW7"/>
<sequence>MTDNGLLAYIEHGGQGGIGIARTADLLRRYAYVEQSCVRALAGWFVAHPDWEVKLRLGHYLYGHAEFVHALRERLGDMRGGNRHAALEPELKRLGEALAHAPGGDAFVAGMKLLTELLTSMYREHIAAADPAANAPELRLLRRRLPELEEQLEELGRLGRSRSRRPGDAAQARSEAEDAARGDGSQAQSEAVDTARGEGLLARSGSTGQAPESALGTGVELAKPEQGGAEAAQWCAYLDGICEAAGGIGGLQVRRSQTESPKGAARSADSGPEGTPLATAQSATSQSAVTRPANARLEWPLPMQFDERLQHADLGTYESKMNLPLRERAIGEFEVYFNEFYAAALLATVIYDSWEMNMPRAYDLEIAHHFWDEVRHAEFGAIRLRELGVEPSRINMSLFEQARTMPIVHRLCYLALGLEVFFMPRKSERARYYEQQGDGRSQLFSDVDWSEEINHVNYGKRWVNHMLEDDARTVQDIQEEVQVYLKKASAAGTDQTLQTGQHAQTEDSGGRLAPW</sequence>
<protein>
    <submittedName>
        <fullName evidence="2">DUF455 family protein</fullName>
    </submittedName>
</protein>
<organism evidence="2 3">
    <name type="scientific">Paenibacillus sabuli</name>
    <dbReference type="NCBI Taxonomy" id="2772509"/>
    <lineage>
        <taxon>Bacteria</taxon>
        <taxon>Bacillati</taxon>
        <taxon>Bacillota</taxon>
        <taxon>Bacilli</taxon>
        <taxon>Bacillales</taxon>
        <taxon>Paenibacillaceae</taxon>
        <taxon>Paenibacillus</taxon>
    </lineage>
</organism>
<feature type="compositionally biased region" description="Low complexity" evidence="1">
    <location>
        <begin position="278"/>
        <end position="288"/>
    </location>
</feature>
<evidence type="ECO:0000313" key="3">
    <source>
        <dbReference type="Proteomes" id="UP000621560"/>
    </source>
</evidence>
<feature type="region of interest" description="Disordered" evidence="1">
    <location>
        <begin position="156"/>
        <end position="217"/>
    </location>
</feature>
<proteinExistence type="predicted"/>
<feature type="region of interest" description="Disordered" evidence="1">
    <location>
        <begin position="253"/>
        <end position="291"/>
    </location>
</feature>
<gene>
    <name evidence="2" type="ORF">IDH44_19705</name>
</gene>
<dbReference type="InterPro" id="IPR007402">
    <property type="entry name" value="DUF455"/>
</dbReference>
<name>A0A927BXW7_9BACL</name>
<accession>A0A927BXW7</accession>
<dbReference type="Proteomes" id="UP000621560">
    <property type="component" value="Unassembled WGS sequence"/>
</dbReference>
<comment type="caution">
    <text evidence="2">The sequence shown here is derived from an EMBL/GenBank/DDBJ whole genome shotgun (WGS) entry which is preliminary data.</text>
</comment>
<feature type="region of interest" description="Disordered" evidence="1">
    <location>
        <begin position="495"/>
        <end position="515"/>
    </location>
</feature>
<evidence type="ECO:0000313" key="2">
    <source>
        <dbReference type="EMBL" id="MBD2847434.1"/>
    </source>
</evidence>
<dbReference type="EMBL" id="JACXIZ010000037">
    <property type="protein sequence ID" value="MBD2847434.1"/>
    <property type="molecule type" value="Genomic_DNA"/>
</dbReference>
<reference evidence="2" key="1">
    <citation type="submission" date="2020-09" db="EMBL/GenBank/DDBJ databases">
        <title>A novel bacterium of genus Paenibacillus, isolated from South China Sea.</title>
        <authorList>
            <person name="Huang H."/>
            <person name="Mo K."/>
            <person name="Hu Y."/>
        </authorList>
    </citation>
    <scope>NUCLEOTIDE SEQUENCE</scope>
    <source>
        <strain evidence="2">IB182496</strain>
    </source>
</reference>
<evidence type="ECO:0000256" key="1">
    <source>
        <dbReference type="SAM" id="MobiDB-lite"/>
    </source>
</evidence>